<evidence type="ECO:0000256" key="2">
    <source>
        <dbReference type="ARBA" id="ARBA00022679"/>
    </source>
</evidence>
<dbReference type="GO" id="GO:0004674">
    <property type="term" value="F:protein serine/threonine kinase activity"/>
    <property type="evidence" value="ECO:0007669"/>
    <property type="project" value="UniProtKB-KW"/>
</dbReference>
<evidence type="ECO:0000256" key="1">
    <source>
        <dbReference type="ARBA" id="ARBA00022527"/>
    </source>
</evidence>
<dbReference type="SUPFAM" id="SSF56112">
    <property type="entry name" value="Protein kinase-like (PK-like)"/>
    <property type="match status" value="1"/>
</dbReference>
<keyword evidence="1" id="KW-0723">Serine/threonine-protein kinase</keyword>
<keyword evidence="3 8" id="KW-0547">Nucleotide-binding</keyword>
<accession>A0AAQ4F468</accession>
<evidence type="ECO:0000256" key="9">
    <source>
        <dbReference type="PROSITE-ProRule" id="PRU10141"/>
    </source>
</evidence>
<comment type="caution">
    <text evidence="11">The sequence shown here is derived from an EMBL/GenBank/DDBJ whole genome shotgun (WGS) entry which is preliminary data.</text>
</comment>
<evidence type="ECO:0000256" key="4">
    <source>
        <dbReference type="ARBA" id="ARBA00022777"/>
    </source>
</evidence>
<dbReference type="AlphaFoldDB" id="A0AAQ4F468"/>
<comment type="catalytic activity">
    <reaction evidence="6">
        <text>L-threonyl-[protein] + ATP = O-phospho-L-threonyl-[protein] + ADP + H(+)</text>
        <dbReference type="Rhea" id="RHEA:46608"/>
        <dbReference type="Rhea" id="RHEA-COMP:11060"/>
        <dbReference type="Rhea" id="RHEA-COMP:11605"/>
        <dbReference type="ChEBI" id="CHEBI:15378"/>
        <dbReference type="ChEBI" id="CHEBI:30013"/>
        <dbReference type="ChEBI" id="CHEBI:30616"/>
        <dbReference type="ChEBI" id="CHEBI:61977"/>
        <dbReference type="ChEBI" id="CHEBI:456216"/>
        <dbReference type="EC" id="2.7.11.1"/>
    </reaction>
</comment>
<evidence type="ECO:0000256" key="5">
    <source>
        <dbReference type="ARBA" id="ARBA00022840"/>
    </source>
</evidence>
<organism evidence="11 12">
    <name type="scientific">Amblyomma americanum</name>
    <name type="common">Lone star tick</name>
    <dbReference type="NCBI Taxonomy" id="6943"/>
    <lineage>
        <taxon>Eukaryota</taxon>
        <taxon>Metazoa</taxon>
        <taxon>Ecdysozoa</taxon>
        <taxon>Arthropoda</taxon>
        <taxon>Chelicerata</taxon>
        <taxon>Arachnida</taxon>
        <taxon>Acari</taxon>
        <taxon>Parasitiformes</taxon>
        <taxon>Ixodida</taxon>
        <taxon>Ixodoidea</taxon>
        <taxon>Ixodidae</taxon>
        <taxon>Amblyomminae</taxon>
        <taxon>Amblyomma</taxon>
    </lineage>
</organism>
<keyword evidence="2" id="KW-0808">Transferase</keyword>
<evidence type="ECO:0000256" key="10">
    <source>
        <dbReference type="SAM" id="MobiDB-lite"/>
    </source>
</evidence>
<dbReference type="InterPro" id="IPR017441">
    <property type="entry name" value="Protein_kinase_ATP_BS"/>
</dbReference>
<dbReference type="PROSITE" id="PS00107">
    <property type="entry name" value="PROTEIN_KINASE_ATP"/>
    <property type="match status" value="1"/>
</dbReference>
<reference evidence="11 12" key="1">
    <citation type="journal article" date="2023" name="Arcadia Sci">
        <title>De novo assembly of a long-read Amblyomma americanum tick genome.</title>
        <authorList>
            <person name="Chou S."/>
            <person name="Poskanzer K.E."/>
            <person name="Rollins M."/>
            <person name="Thuy-Boun P.S."/>
        </authorList>
    </citation>
    <scope>NUCLEOTIDE SEQUENCE [LARGE SCALE GENOMIC DNA]</scope>
    <source>
        <strain evidence="11">F_SG_1</strain>
        <tissue evidence="11">Salivary glands</tissue>
    </source>
</reference>
<evidence type="ECO:0000256" key="8">
    <source>
        <dbReference type="PIRSR" id="PIRSR630616-2"/>
    </source>
</evidence>
<dbReference type="PANTHER" id="PTHR24350">
    <property type="entry name" value="SERINE/THREONINE-PROTEIN KINASE IAL-RELATED"/>
    <property type="match status" value="1"/>
</dbReference>
<keyword evidence="4" id="KW-0418">Kinase</keyword>
<feature type="region of interest" description="Disordered" evidence="10">
    <location>
        <begin position="42"/>
        <end position="74"/>
    </location>
</feature>
<evidence type="ECO:0000313" key="12">
    <source>
        <dbReference type="Proteomes" id="UP001321473"/>
    </source>
</evidence>
<dbReference type="EMBL" id="JARKHS020007176">
    <property type="protein sequence ID" value="KAK8781940.1"/>
    <property type="molecule type" value="Genomic_DNA"/>
</dbReference>
<evidence type="ECO:0000313" key="11">
    <source>
        <dbReference type="EMBL" id="KAK8781940.1"/>
    </source>
</evidence>
<evidence type="ECO:0000256" key="6">
    <source>
        <dbReference type="ARBA" id="ARBA00047899"/>
    </source>
</evidence>
<feature type="binding site" evidence="8 9">
    <location>
        <position position="116"/>
    </location>
    <ligand>
        <name>ATP</name>
        <dbReference type="ChEBI" id="CHEBI:30616"/>
    </ligand>
</feature>
<keyword evidence="12" id="KW-1185">Reference proteome</keyword>
<dbReference type="InterPro" id="IPR030616">
    <property type="entry name" value="Aur-like"/>
</dbReference>
<dbReference type="InterPro" id="IPR011009">
    <property type="entry name" value="Kinase-like_dom_sf"/>
</dbReference>
<keyword evidence="5 8" id="KW-0067">ATP-binding</keyword>
<gene>
    <name evidence="11" type="ORF">V5799_016721</name>
</gene>
<proteinExistence type="predicted"/>
<dbReference type="Proteomes" id="UP001321473">
    <property type="component" value="Unassembled WGS sequence"/>
</dbReference>
<name>A0AAQ4F468_AMBAM</name>
<protein>
    <submittedName>
        <fullName evidence="11">Uncharacterized protein</fullName>
    </submittedName>
</protein>
<sequence>MAVTEDLFCNKDENECLLTVVFEDAATQTHLDLRTKLGRDNSLNDSRSYRRRSGDMVEEAPPSGTSPTTNPEAPVDTEVKTWCLQDFEIGRPLGKGQYGSVYLAREKKTKFVVALKVAPSQGIESTYSPACSARTVLSTIIFANVNALTLPFDANTPRICVQFPTKTKVEYKISSASSLHPWPYQVHNLPLYG</sequence>
<evidence type="ECO:0000256" key="3">
    <source>
        <dbReference type="ARBA" id="ARBA00022741"/>
    </source>
</evidence>
<evidence type="ECO:0000256" key="7">
    <source>
        <dbReference type="ARBA" id="ARBA00048679"/>
    </source>
</evidence>
<dbReference type="Gene3D" id="3.30.200.20">
    <property type="entry name" value="Phosphorylase Kinase, domain 1"/>
    <property type="match status" value="1"/>
</dbReference>
<dbReference type="GO" id="GO:0005524">
    <property type="term" value="F:ATP binding"/>
    <property type="evidence" value="ECO:0007669"/>
    <property type="project" value="UniProtKB-UniRule"/>
</dbReference>
<comment type="catalytic activity">
    <reaction evidence="7">
        <text>L-seryl-[protein] + ATP = O-phospho-L-seryl-[protein] + ADP + H(+)</text>
        <dbReference type="Rhea" id="RHEA:17989"/>
        <dbReference type="Rhea" id="RHEA-COMP:9863"/>
        <dbReference type="Rhea" id="RHEA-COMP:11604"/>
        <dbReference type="ChEBI" id="CHEBI:15378"/>
        <dbReference type="ChEBI" id="CHEBI:29999"/>
        <dbReference type="ChEBI" id="CHEBI:30616"/>
        <dbReference type="ChEBI" id="CHEBI:83421"/>
        <dbReference type="ChEBI" id="CHEBI:456216"/>
        <dbReference type="EC" id="2.7.11.1"/>
    </reaction>
</comment>